<evidence type="ECO:0008006" key="4">
    <source>
        <dbReference type="Google" id="ProtNLM"/>
    </source>
</evidence>
<comment type="caution">
    <text evidence="2">The sequence shown here is derived from an EMBL/GenBank/DDBJ whole genome shotgun (WGS) entry which is preliminary data.</text>
</comment>
<dbReference type="EMBL" id="PCVY01000016">
    <property type="protein sequence ID" value="PIQ87221.1"/>
    <property type="molecule type" value="Genomic_DNA"/>
</dbReference>
<protein>
    <recommendedName>
        <fullName evidence="4">DUF1844 domain-containing protein</fullName>
    </recommendedName>
</protein>
<evidence type="ECO:0000256" key="1">
    <source>
        <dbReference type="SAM" id="MobiDB-lite"/>
    </source>
</evidence>
<feature type="compositionally biased region" description="Basic and acidic residues" evidence="1">
    <location>
        <begin position="1"/>
        <end position="24"/>
    </location>
</feature>
<reference evidence="2 3" key="1">
    <citation type="submission" date="2017-09" db="EMBL/GenBank/DDBJ databases">
        <title>Depth-based differentiation of microbial function through sediment-hosted aquifers and enrichment of novel symbionts in the deep terrestrial subsurface.</title>
        <authorList>
            <person name="Probst A.J."/>
            <person name="Ladd B."/>
            <person name="Jarett J.K."/>
            <person name="Geller-Mcgrath D.E."/>
            <person name="Sieber C.M."/>
            <person name="Emerson J.B."/>
            <person name="Anantharaman K."/>
            <person name="Thomas B.C."/>
            <person name="Malmstrom R."/>
            <person name="Stieglmeier M."/>
            <person name="Klingl A."/>
            <person name="Woyke T."/>
            <person name="Ryan C.M."/>
            <person name="Banfield J.F."/>
        </authorList>
    </citation>
    <scope>NUCLEOTIDE SEQUENCE [LARGE SCALE GENOMIC DNA]</scope>
    <source>
        <strain evidence="2">CG11_big_fil_rev_8_21_14_0_20_45_26</strain>
    </source>
</reference>
<organism evidence="2 3">
    <name type="scientific">Candidatus Abzuiibacterium crystallinum</name>
    <dbReference type="NCBI Taxonomy" id="1974748"/>
    <lineage>
        <taxon>Bacteria</taxon>
        <taxon>Pseudomonadati</taxon>
        <taxon>Candidatus Omnitrophota</taxon>
        <taxon>Candidatus Abzuiibacterium</taxon>
    </lineage>
</organism>
<sequence length="137" mass="15259">MLMSADDVRFTEKKVDESWKERVAQDSSPQADKPKAPEANPAKPSPQTSQKFIQFMTSIAIQVLIQLGDIENPMTQTKELNIDAARDLIDILIMLKEKTRGNLTAEEIKAFKAILADLQLKFVEASNQTAPKETGQS</sequence>
<dbReference type="Pfam" id="PF08899">
    <property type="entry name" value="DUF1844"/>
    <property type="match status" value="1"/>
</dbReference>
<accession>A0A2H0LS94</accession>
<dbReference type="InterPro" id="IPR014995">
    <property type="entry name" value="DUF1844"/>
</dbReference>
<dbReference type="Proteomes" id="UP000230859">
    <property type="component" value="Unassembled WGS sequence"/>
</dbReference>
<proteinExistence type="predicted"/>
<evidence type="ECO:0000313" key="2">
    <source>
        <dbReference type="EMBL" id="PIQ87221.1"/>
    </source>
</evidence>
<name>A0A2H0LS94_9BACT</name>
<feature type="compositionally biased region" description="Low complexity" evidence="1">
    <location>
        <begin position="37"/>
        <end position="46"/>
    </location>
</feature>
<evidence type="ECO:0000313" key="3">
    <source>
        <dbReference type="Proteomes" id="UP000230859"/>
    </source>
</evidence>
<dbReference type="AlphaFoldDB" id="A0A2H0LS94"/>
<gene>
    <name evidence="2" type="ORF">COV74_01485</name>
</gene>
<feature type="region of interest" description="Disordered" evidence="1">
    <location>
        <begin position="1"/>
        <end position="49"/>
    </location>
</feature>